<dbReference type="GO" id="GO:0008757">
    <property type="term" value="F:S-adenosylmethionine-dependent methyltransferase activity"/>
    <property type="evidence" value="ECO:0007669"/>
    <property type="project" value="InterPro"/>
</dbReference>
<dbReference type="InterPro" id="IPR029063">
    <property type="entry name" value="SAM-dependent_MTases_sf"/>
</dbReference>
<comment type="caution">
    <text evidence="3">The sequence shown here is derived from an EMBL/GenBank/DDBJ whole genome shotgun (WGS) entry which is preliminary data.</text>
</comment>
<accession>A0A7C3VT81</accession>
<dbReference type="PANTHER" id="PTHR43861:SF6">
    <property type="entry name" value="METHYLTRANSFERASE TYPE 11"/>
    <property type="match status" value="1"/>
</dbReference>
<gene>
    <name evidence="3" type="ORF">ENR15_12300</name>
</gene>
<name>A0A7C3VT81_9CYAN</name>
<keyword evidence="1" id="KW-0472">Membrane</keyword>
<evidence type="ECO:0000259" key="2">
    <source>
        <dbReference type="Pfam" id="PF08241"/>
    </source>
</evidence>
<feature type="domain" description="Methyltransferase type 11" evidence="2">
    <location>
        <begin position="33"/>
        <end position="118"/>
    </location>
</feature>
<evidence type="ECO:0000256" key="1">
    <source>
        <dbReference type="SAM" id="Phobius"/>
    </source>
</evidence>
<sequence length="231" mass="26846">MFKLAKSHNWLIFSLIDPELEKRISQYMSGCMVDIGCGIKPYEHMASKYVDKHIGVDHSETIHDRSKIDIMGTVYNIPVDDNQFDCLLCTDVLEHLEEPSDALAESFRILKPGGYAIFTVPLFWHLHEVPRDFYRYTKYGLEYLFKKNGFDIVEIKAISGFCVTFAQEFVYFLYRFRKGGIINPLWWVIPILGMIIQSVAYILNKIDSSEDFTIEYIAVVKKTNTNNIIEM</sequence>
<keyword evidence="1" id="KW-1133">Transmembrane helix</keyword>
<dbReference type="AlphaFoldDB" id="A0A7C3VT81"/>
<dbReference type="CDD" id="cd02440">
    <property type="entry name" value="AdoMet_MTases"/>
    <property type="match status" value="1"/>
</dbReference>
<dbReference type="Gene3D" id="3.40.50.150">
    <property type="entry name" value="Vaccinia Virus protein VP39"/>
    <property type="match status" value="1"/>
</dbReference>
<proteinExistence type="predicted"/>
<keyword evidence="3" id="KW-0489">Methyltransferase</keyword>
<dbReference type="Pfam" id="PF08241">
    <property type="entry name" value="Methyltransf_11"/>
    <property type="match status" value="1"/>
</dbReference>
<organism evidence="3">
    <name type="scientific">Planktothricoides sp. SpSt-374</name>
    <dbReference type="NCBI Taxonomy" id="2282167"/>
    <lineage>
        <taxon>Bacteria</taxon>
        <taxon>Bacillati</taxon>
        <taxon>Cyanobacteriota</taxon>
        <taxon>Cyanophyceae</taxon>
        <taxon>Oscillatoriophycideae</taxon>
        <taxon>Oscillatoriales</taxon>
        <taxon>Oscillatoriaceae</taxon>
        <taxon>Planktothricoides</taxon>
    </lineage>
</organism>
<protein>
    <submittedName>
        <fullName evidence="3">Class I SAM-dependent methyltransferase</fullName>
    </submittedName>
</protein>
<evidence type="ECO:0000313" key="3">
    <source>
        <dbReference type="EMBL" id="HGG01395.1"/>
    </source>
</evidence>
<dbReference type="InterPro" id="IPR013216">
    <property type="entry name" value="Methyltransf_11"/>
</dbReference>
<feature type="transmembrane region" description="Helical" evidence="1">
    <location>
        <begin position="185"/>
        <end position="203"/>
    </location>
</feature>
<dbReference type="EMBL" id="DSPX01000124">
    <property type="protein sequence ID" value="HGG01395.1"/>
    <property type="molecule type" value="Genomic_DNA"/>
</dbReference>
<dbReference type="GO" id="GO:0032259">
    <property type="term" value="P:methylation"/>
    <property type="evidence" value="ECO:0007669"/>
    <property type="project" value="UniProtKB-KW"/>
</dbReference>
<keyword evidence="3" id="KW-0808">Transferase</keyword>
<keyword evidence="1" id="KW-0812">Transmembrane</keyword>
<dbReference type="PANTHER" id="PTHR43861">
    <property type="entry name" value="TRANS-ACONITATE 2-METHYLTRANSFERASE-RELATED"/>
    <property type="match status" value="1"/>
</dbReference>
<dbReference type="SUPFAM" id="SSF53335">
    <property type="entry name" value="S-adenosyl-L-methionine-dependent methyltransferases"/>
    <property type="match status" value="1"/>
</dbReference>
<reference evidence="3" key="1">
    <citation type="journal article" date="2020" name="mSystems">
        <title>Genome- and Community-Level Interaction Insights into Carbon Utilization and Element Cycling Functions of Hydrothermarchaeota in Hydrothermal Sediment.</title>
        <authorList>
            <person name="Zhou Z."/>
            <person name="Liu Y."/>
            <person name="Xu W."/>
            <person name="Pan J."/>
            <person name="Luo Z.H."/>
            <person name="Li M."/>
        </authorList>
    </citation>
    <scope>NUCLEOTIDE SEQUENCE [LARGE SCALE GENOMIC DNA]</scope>
    <source>
        <strain evidence="3">SpSt-374</strain>
    </source>
</reference>